<dbReference type="Proteomes" id="UP000189443">
    <property type="component" value="Chromosome"/>
</dbReference>
<dbReference type="EMBL" id="CP019724">
    <property type="protein sequence ID" value="AQS71685.1"/>
    <property type="molecule type" value="Genomic_DNA"/>
</dbReference>
<accession>A0A1S6JIU7</accession>
<protein>
    <submittedName>
        <fullName evidence="2">Uncharacterized protein</fullName>
    </submittedName>
</protein>
<sequence length="1356" mass="150259">MVERQPTAGEETYFGEVRDVPVVVVLGERGCGKSVAFEQELARLLDDATPATLIDLGQDVYDTATASTHLHHRLNPEGDGTHHVLLDGLDEGLSDIPALNKVLLTQLRALSPEERRRLRLRIACRSTRWPEHLERGLRDLWPEPGQVAMVTLAALSPADAQYAVDQSGLDGAAFTEHVLSRGLQALAQQPATLIPLITARTEGRELPTTVAEAFAQACRTLCTETRPQNFSQRQERPSVDHLLDVARWAAAALQFSPCAALTDGARPGPGELHLDTLCGDHVPGSDETTACGRHELLHLTESGLLAPVGQRRWVFAHRSLQEHLAAEYMATAVEPAVRGALLWAGTGQTRHILPEHQEIAARLAVIDDTLFDDLLRHDPYILLLADLRALPAEHRRRTARAILESVPDQEPYRIGWDQLDRLNHPDLAPQLQPFLTPQSDPDQRYLALWITGKCQPAGLTPHLLALAEETNAPTRIRAFALNVLHEVEDPAAVARLRTLASDLKPSVACAALQHLWPHHLSLTDYLDLLPDLDEWPWRLTLDRLDTITGQAGSLLDWSVNALKEKSPKAAIAATALATCISQMSHTPTQPAPLLEERAGQALVALAADHQLAYRTDARTAFESLNNALHSAPELRRRLASYVLQHADPDDMLHLAHQSPDTGLFPDEDLLHWATAWPTLSQESRTAARPLISHRPRPEDTELRQAVDQARQTDNALKRATAWWDGPEPEWQRRSRERQEDERRNNTFDEHALRTALRTAQSAGPDTVREAWLAVLGHLHRTTDGTRPPNQPTSQPLLTAVTQAPSLPAPGSDLHEELTRSALHVLVTAPAWNSQDMDPWGPNVTEVPELTALGFVSPDEAHTILGHHQAIRWAGWTVALATMTPRSQETAQHHTLLRDCAQQAGPAFDAALEPCLDVLDAHRLAEAVRILAQLPLPAACSIIQRWATTPGRTAESWATALAALAHHGHTPAQTLLTDAVQAGPHGDPQQQERWIRAVRIVMSFDVLPRLWPTIRHYFDETPQLCDEVIGRTATHLTLRHHWPDGVAALSEADLADLHRRLHTREELQQPRPEHEPGVAYPITTTDRLHDLADSLLQLMADKRTQAAATQLLALADSVPHQTRRLRRLALRTMRQAAERQLQPLTADQLRRLADDHRKRVIGNEVHLLDVVMEALDSVQEALSAPNGLATLLWNRSASAAGSSSWWPMWEEDFSDLVTGLLKMQLEHRRVILNREVQVNRPGVGGGGRTDIHIQAATAPDDPAPVTVVIECKGCWNPTLPTALTDQLVARYLCHPRTAGILLVGFFDCDIWDTSWRPGCSPAHSREQIEQQQHQQAAVHRLPVQAKVLDCRPPGQQT</sequence>
<feature type="compositionally biased region" description="Basic and acidic residues" evidence="1">
    <location>
        <begin position="695"/>
        <end position="704"/>
    </location>
</feature>
<evidence type="ECO:0000256" key="1">
    <source>
        <dbReference type="SAM" id="MobiDB-lite"/>
    </source>
</evidence>
<gene>
    <name evidence="2" type="ORF">B1H29_36980</name>
</gene>
<keyword evidence="3" id="KW-1185">Reference proteome</keyword>
<dbReference type="InterPro" id="IPR016024">
    <property type="entry name" value="ARM-type_fold"/>
</dbReference>
<name>A0A1S6JIU7_9ACTN</name>
<dbReference type="KEGG" id="spac:B1H29_36980"/>
<dbReference type="InterPro" id="IPR011989">
    <property type="entry name" value="ARM-like"/>
</dbReference>
<dbReference type="SUPFAM" id="SSF48371">
    <property type="entry name" value="ARM repeat"/>
    <property type="match status" value="1"/>
</dbReference>
<proteinExistence type="predicted"/>
<reference evidence="2 3" key="1">
    <citation type="submission" date="2017-02" db="EMBL/GenBank/DDBJ databases">
        <title>Streptomyces pactum ACT12 Genome sequencing and assembly.</title>
        <authorList>
            <person name="Xue Q."/>
            <person name="Yan X."/>
            <person name="Jia L."/>
            <person name="Yan H."/>
        </authorList>
    </citation>
    <scope>NUCLEOTIDE SEQUENCE [LARGE SCALE GENOMIC DNA]</scope>
    <source>
        <strain evidence="2 3">ACT12</strain>
    </source>
</reference>
<organism evidence="2 3">
    <name type="scientific">Streptomyces pactum</name>
    <dbReference type="NCBI Taxonomy" id="68249"/>
    <lineage>
        <taxon>Bacteria</taxon>
        <taxon>Bacillati</taxon>
        <taxon>Actinomycetota</taxon>
        <taxon>Actinomycetes</taxon>
        <taxon>Kitasatosporales</taxon>
        <taxon>Streptomycetaceae</taxon>
        <taxon>Streptomyces</taxon>
    </lineage>
</organism>
<feature type="region of interest" description="Disordered" evidence="1">
    <location>
        <begin position="684"/>
        <end position="751"/>
    </location>
</feature>
<feature type="compositionally biased region" description="Basic and acidic residues" evidence="1">
    <location>
        <begin position="729"/>
        <end position="751"/>
    </location>
</feature>
<evidence type="ECO:0000313" key="3">
    <source>
        <dbReference type="Proteomes" id="UP000189443"/>
    </source>
</evidence>
<dbReference type="Gene3D" id="1.25.10.10">
    <property type="entry name" value="Leucine-rich Repeat Variant"/>
    <property type="match status" value="1"/>
</dbReference>
<evidence type="ECO:0000313" key="2">
    <source>
        <dbReference type="EMBL" id="AQS71685.1"/>
    </source>
</evidence>